<keyword evidence="2" id="KW-1185">Reference proteome</keyword>
<dbReference type="AlphaFoldDB" id="A0A4Y2IAQ3"/>
<dbReference type="Proteomes" id="UP000499080">
    <property type="component" value="Unassembled WGS sequence"/>
</dbReference>
<protein>
    <submittedName>
        <fullName evidence="1">Uncharacterized protein</fullName>
    </submittedName>
</protein>
<sequence length="107" mass="12571">MFERFSHLEPFLLSSLKNLGRSEEISVFIDEFHFTTKVLPRDEVIDLSFQSFLFEVWYWPPHMSKHFEVTGRGIVKCCTSTTTTAMIAVREAELFEEGKERTMFGRL</sequence>
<name>A0A4Y2IAQ3_ARAVE</name>
<proteinExistence type="predicted"/>
<reference evidence="1 2" key="1">
    <citation type="journal article" date="2019" name="Sci. Rep.">
        <title>Orb-weaving spider Araneus ventricosus genome elucidates the spidroin gene catalogue.</title>
        <authorList>
            <person name="Kono N."/>
            <person name="Nakamura H."/>
            <person name="Ohtoshi R."/>
            <person name="Moran D.A.P."/>
            <person name="Shinohara A."/>
            <person name="Yoshida Y."/>
            <person name="Fujiwara M."/>
            <person name="Mori M."/>
            <person name="Tomita M."/>
            <person name="Arakawa K."/>
        </authorList>
    </citation>
    <scope>NUCLEOTIDE SEQUENCE [LARGE SCALE GENOMIC DNA]</scope>
</reference>
<dbReference type="EMBL" id="BGPR01002491">
    <property type="protein sequence ID" value="GBM74359.1"/>
    <property type="molecule type" value="Genomic_DNA"/>
</dbReference>
<comment type="caution">
    <text evidence="1">The sequence shown here is derived from an EMBL/GenBank/DDBJ whole genome shotgun (WGS) entry which is preliminary data.</text>
</comment>
<evidence type="ECO:0000313" key="1">
    <source>
        <dbReference type="EMBL" id="GBM74359.1"/>
    </source>
</evidence>
<gene>
    <name evidence="1" type="ORF">AVEN_197166_1</name>
</gene>
<evidence type="ECO:0000313" key="2">
    <source>
        <dbReference type="Proteomes" id="UP000499080"/>
    </source>
</evidence>
<accession>A0A4Y2IAQ3</accession>
<organism evidence="1 2">
    <name type="scientific">Araneus ventricosus</name>
    <name type="common">Orbweaver spider</name>
    <name type="synonym">Epeira ventricosa</name>
    <dbReference type="NCBI Taxonomy" id="182803"/>
    <lineage>
        <taxon>Eukaryota</taxon>
        <taxon>Metazoa</taxon>
        <taxon>Ecdysozoa</taxon>
        <taxon>Arthropoda</taxon>
        <taxon>Chelicerata</taxon>
        <taxon>Arachnida</taxon>
        <taxon>Araneae</taxon>
        <taxon>Araneomorphae</taxon>
        <taxon>Entelegynae</taxon>
        <taxon>Araneoidea</taxon>
        <taxon>Araneidae</taxon>
        <taxon>Araneus</taxon>
    </lineage>
</organism>